<proteinExistence type="predicted"/>
<dbReference type="EMBL" id="CM007650">
    <property type="protein sequence ID" value="ONM54288.1"/>
    <property type="molecule type" value="Genomic_DNA"/>
</dbReference>
<sequence>MRPVWRCRRAMAGCRKSTSNPRTGGTSFHFIFFLGITSGDQPACLICMRLGTVYAWFRR</sequence>
<organism evidence="1">
    <name type="scientific">Zea mays</name>
    <name type="common">Maize</name>
    <dbReference type="NCBI Taxonomy" id="4577"/>
    <lineage>
        <taxon>Eukaryota</taxon>
        <taxon>Viridiplantae</taxon>
        <taxon>Streptophyta</taxon>
        <taxon>Embryophyta</taxon>
        <taxon>Tracheophyta</taxon>
        <taxon>Spermatophyta</taxon>
        <taxon>Magnoliopsida</taxon>
        <taxon>Liliopsida</taxon>
        <taxon>Poales</taxon>
        <taxon>Poaceae</taxon>
        <taxon>PACMAD clade</taxon>
        <taxon>Panicoideae</taxon>
        <taxon>Andropogonodae</taxon>
        <taxon>Andropogoneae</taxon>
        <taxon>Tripsacinae</taxon>
        <taxon>Zea</taxon>
    </lineage>
</organism>
<name>A0A1D6I268_MAIZE</name>
<dbReference type="AlphaFoldDB" id="A0A1D6I268"/>
<accession>A0A1D6I268</accession>
<evidence type="ECO:0000313" key="1">
    <source>
        <dbReference type="EMBL" id="ONM54292.1"/>
    </source>
</evidence>
<reference evidence="1" key="1">
    <citation type="submission" date="2015-12" db="EMBL/GenBank/DDBJ databases">
        <title>Update maize B73 reference genome by single molecule sequencing technologies.</title>
        <authorList>
            <consortium name="Maize Genome Sequencing Project"/>
            <person name="Ware D."/>
        </authorList>
    </citation>
    <scope>NUCLEOTIDE SEQUENCE [LARGE SCALE GENOMIC DNA]</scope>
    <source>
        <tissue evidence="1">Seedling</tissue>
    </source>
</reference>
<gene>
    <name evidence="1" type="ORF">ZEAMMB73_Zm00001d020108</name>
</gene>
<protein>
    <submittedName>
        <fullName evidence="1">Galactose mutarotase-like superfamily protein</fullName>
    </submittedName>
</protein>
<dbReference type="EMBL" id="CM007650">
    <property type="protein sequence ID" value="ONM54292.1"/>
    <property type="molecule type" value="Genomic_DNA"/>
</dbReference>